<evidence type="ECO:0000256" key="1">
    <source>
        <dbReference type="ARBA" id="ARBA00004141"/>
    </source>
</evidence>
<feature type="domain" description="NarX-like N-terminal" evidence="5">
    <location>
        <begin position="167"/>
        <end position="256"/>
    </location>
</feature>
<dbReference type="InterPro" id="IPR029095">
    <property type="entry name" value="NarX-like_N"/>
</dbReference>
<evidence type="ECO:0000256" key="3">
    <source>
        <dbReference type="ARBA" id="ARBA00022989"/>
    </source>
</evidence>
<evidence type="ECO:0000259" key="5">
    <source>
        <dbReference type="Pfam" id="PF13675"/>
    </source>
</evidence>
<reference evidence="6 7" key="1">
    <citation type="submission" date="2019-12" db="EMBL/GenBank/DDBJ databases">
        <authorList>
            <person name="Li M."/>
        </authorList>
    </citation>
    <scope>NUCLEOTIDE SEQUENCE [LARGE SCALE GENOMIC DNA]</scope>
    <source>
        <strain evidence="6 7">GBMRC 2024</strain>
    </source>
</reference>
<dbReference type="Proteomes" id="UP000477911">
    <property type="component" value="Unassembled WGS sequence"/>
</dbReference>
<sequence>MTVLRAALLTLMVLVVPLARPVPLRAAVQTDEIAKHKINIAGRERMLVQRMAMLTCLAGTGVQSQSALARAAAASAQFDTVLTALRHGDPAQNLPPETNPQIQEQLLEVQSLWDGYRAAVERYIAEGHDNDLRAIHGRADPLMEAMNTAVQQMDHAYSGGLVAAEIANTINVAGGQRMLLMKLVKEICMAGRGYDVNGDRARLARTMDTFATRLDALQQGNAKTGVIAPPSFEIEMQLELVRIIWDWMGIPLGAALGGLLSDQEKLSELLYHVEVALQEMNAAVVMYEAY</sequence>
<evidence type="ECO:0000313" key="6">
    <source>
        <dbReference type="EMBL" id="MXN20825.1"/>
    </source>
</evidence>
<evidence type="ECO:0000256" key="2">
    <source>
        <dbReference type="ARBA" id="ARBA00022692"/>
    </source>
</evidence>
<name>A0A6L7G9W0_9RHOB</name>
<feature type="domain" description="NarX-like N-terminal" evidence="5">
    <location>
        <begin position="35"/>
        <end position="129"/>
    </location>
</feature>
<evidence type="ECO:0000256" key="4">
    <source>
        <dbReference type="ARBA" id="ARBA00023136"/>
    </source>
</evidence>
<dbReference type="EMBL" id="WUMU01000036">
    <property type="protein sequence ID" value="MXN20825.1"/>
    <property type="molecule type" value="Genomic_DNA"/>
</dbReference>
<dbReference type="RefSeq" id="WP_160896947.1">
    <property type="nucleotide sequence ID" value="NZ_WUMU01000036.1"/>
</dbReference>
<protein>
    <recommendedName>
        <fullName evidence="5">NarX-like N-terminal domain-containing protein</fullName>
    </recommendedName>
</protein>
<dbReference type="AlphaFoldDB" id="A0A6L7G9W0"/>
<keyword evidence="4" id="KW-0472">Membrane</keyword>
<evidence type="ECO:0000313" key="7">
    <source>
        <dbReference type="Proteomes" id="UP000477911"/>
    </source>
</evidence>
<comment type="caution">
    <text evidence="6">The sequence shown here is derived from an EMBL/GenBank/DDBJ whole genome shotgun (WGS) entry which is preliminary data.</text>
</comment>
<keyword evidence="3" id="KW-1133">Transmembrane helix</keyword>
<keyword evidence="2" id="KW-0812">Transmembrane</keyword>
<accession>A0A6L7G9W0</accession>
<dbReference type="GO" id="GO:0016020">
    <property type="term" value="C:membrane"/>
    <property type="evidence" value="ECO:0007669"/>
    <property type="project" value="UniProtKB-SubCell"/>
</dbReference>
<comment type="subcellular location">
    <subcellularLocation>
        <location evidence="1">Membrane</location>
        <topology evidence="1">Multi-pass membrane protein</topology>
    </subcellularLocation>
</comment>
<organism evidence="6 7">
    <name type="scientific">Pseudooceanicola albus</name>
    <dbReference type="NCBI Taxonomy" id="2692189"/>
    <lineage>
        <taxon>Bacteria</taxon>
        <taxon>Pseudomonadati</taxon>
        <taxon>Pseudomonadota</taxon>
        <taxon>Alphaproteobacteria</taxon>
        <taxon>Rhodobacterales</taxon>
        <taxon>Paracoccaceae</taxon>
        <taxon>Pseudooceanicola</taxon>
    </lineage>
</organism>
<keyword evidence="7" id="KW-1185">Reference proteome</keyword>
<gene>
    <name evidence="6" type="ORF">GR170_23610</name>
</gene>
<dbReference type="Pfam" id="PF13675">
    <property type="entry name" value="PilJ"/>
    <property type="match status" value="2"/>
</dbReference>
<proteinExistence type="predicted"/>